<dbReference type="PROSITE" id="PS00061">
    <property type="entry name" value="ADH_SHORT"/>
    <property type="match status" value="1"/>
</dbReference>
<sequence length="283" mass="31036">MTPRVWLITGASSGFGRDMTGLVLKKGEIAIATLRKPEVLNDLKAKYPADKLITIKLDVNNAQEIKEVFAQAKTAFGRIDVVFNNAGWAILGEGEATPEDEARRLFDTNFWGATNVSREAVRFFREENKPSGGLLLNNSSVSGVKAVPGMAYYSASKHALEGFTQALASELDPEWNIKISLVEPGSFVTAIADNMSAENTPSAYSNPNLPGSQVRQYVTKFEEVARDSAKGVQRIYDLSLVPNPPLRFPLGPDAVDAIKQQVKLIEQDVVKYESWSEGLELDK</sequence>
<dbReference type="SUPFAM" id="SSF51735">
    <property type="entry name" value="NAD(P)-binding Rossmann-fold domains"/>
    <property type="match status" value="1"/>
</dbReference>
<dbReference type="InterPro" id="IPR036291">
    <property type="entry name" value="NAD(P)-bd_dom_sf"/>
</dbReference>
<dbReference type="PRINTS" id="PR00081">
    <property type="entry name" value="GDHRDH"/>
</dbReference>
<evidence type="ECO:0000256" key="1">
    <source>
        <dbReference type="ARBA" id="ARBA00006484"/>
    </source>
</evidence>
<gene>
    <name evidence="5" type="ORF">QCA50_015196</name>
</gene>
<comment type="caution">
    <text evidence="5">The sequence shown here is derived from an EMBL/GenBank/DDBJ whole genome shotgun (WGS) entry which is preliminary data.</text>
</comment>
<dbReference type="Gene3D" id="3.40.50.720">
    <property type="entry name" value="NAD(P)-binding Rossmann-like Domain"/>
    <property type="match status" value="1"/>
</dbReference>
<reference evidence="5 6" key="1">
    <citation type="submission" date="2022-09" db="EMBL/GenBank/DDBJ databases">
        <authorList>
            <person name="Palmer J.M."/>
        </authorList>
    </citation>
    <scope>NUCLEOTIDE SEQUENCE [LARGE SCALE GENOMIC DNA]</scope>
    <source>
        <strain evidence="5 6">DSM 7382</strain>
    </source>
</reference>
<dbReference type="AlphaFoldDB" id="A0AAW0FUA4"/>
<keyword evidence="6" id="KW-1185">Reference proteome</keyword>
<dbReference type="GO" id="GO:0016491">
    <property type="term" value="F:oxidoreductase activity"/>
    <property type="evidence" value="ECO:0007669"/>
    <property type="project" value="UniProtKB-KW"/>
</dbReference>
<dbReference type="CDD" id="cd05374">
    <property type="entry name" value="17beta-HSD-like_SDR_c"/>
    <property type="match status" value="1"/>
</dbReference>
<name>A0AAW0FUA4_9APHY</name>
<accession>A0AAW0FUA4</accession>
<evidence type="ECO:0000256" key="4">
    <source>
        <dbReference type="RuleBase" id="RU000363"/>
    </source>
</evidence>
<evidence type="ECO:0008006" key="7">
    <source>
        <dbReference type="Google" id="ProtNLM"/>
    </source>
</evidence>
<dbReference type="Proteomes" id="UP001385951">
    <property type="component" value="Unassembled WGS sequence"/>
</dbReference>
<dbReference type="PRINTS" id="PR00080">
    <property type="entry name" value="SDRFAMILY"/>
</dbReference>
<dbReference type="InterPro" id="IPR020904">
    <property type="entry name" value="Sc_DH/Rdtase_CS"/>
</dbReference>
<evidence type="ECO:0000313" key="6">
    <source>
        <dbReference type="Proteomes" id="UP001385951"/>
    </source>
</evidence>
<dbReference type="InterPro" id="IPR002347">
    <property type="entry name" value="SDR_fam"/>
</dbReference>
<protein>
    <recommendedName>
        <fullName evidence="7">NAD(P)-binding protein</fullName>
    </recommendedName>
</protein>
<keyword evidence="3" id="KW-0560">Oxidoreductase</keyword>
<dbReference type="EMBL" id="JASBNA010000039">
    <property type="protein sequence ID" value="KAK7681849.1"/>
    <property type="molecule type" value="Genomic_DNA"/>
</dbReference>
<evidence type="ECO:0000313" key="5">
    <source>
        <dbReference type="EMBL" id="KAK7681849.1"/>
    </source>
</evidence>
<organism evidence="5 6">
    <name type="scientific">Cerrena zonata</name>
    <dbReference type="NCBI Taxonomy" id="2478898"/>
    <lineage>
        <taxon>Eukaryota</taxon>
        <taxon>Fungi</taxon>
        <taxon>Dikarya</taxon>
        <taxon>Basidiomycota</taxon>
        <taxon>Agaricomycotina</taxon>
        <taxon>Agaricomycetes</taxon>
        <taxon>Polyporales</taxon>
        <taxon>Cerrenaceae</taxon>
        <taxon>Cerrena</taxon>
    </lineage>
</organism>
<evidence type="ECO:0000256" key="2">
    <source>
        <dbReference type="ARBA" id="ARBA00022857"/>
    </source>
</evidence>
<dbReference type="InterPro" id="IPR051911">
    <property type="entry name" value="SDR_oxidoreductase"/>
</dbReference>
<proteinExistence type="inferred from homology"/>
<dbReference type="PANTHER" id="PTHR43976:SF16">
    <property type="entry name" value="SHORT-CHAIN DEHYDROGENASE_REDUCTASE FAMILY PROTEIN"/>
    <property type="match status" value="1"/>
</dbReference>
<dbReference type="PANTHER" id="PTHR43976">
    <property type="entry name" value="SHORT CHAIN DEHYDROGENASE"/>
    <property type="match status" value="1"/>
</dbReference>
<comment type="similarity">
    <text evidence="1 4">Belongs to the short-chain dehydrogenases/reductases (SDR) family.</text>
</comment>
<dbReference type="Pfam" id="PF00106">
    <property type="entry name" value="adh_short"/>
    <property type="match status" value="1"/>
</dbReference>
<evidence type="ECO:0000256" key="3">
    <source>
        <dbReference type="ARBA" id="ARBA00023002"/>
    </source>
</evidence>
<keyword evidence="2" id="KW-0521">NADP</keyword>